<feature type="compositionally biased region" description="Polar residues" evidence="3">
    <location>
        <begin position="204"/>
        <end position="219"/>
    </location>
</feature>
<dbReference type="Proteomes" id="UP000319663">
    <property type="component" value="Unassembled WGS sequence"/>
</dbReference>
<dbReference type="AlphaFoldDB" id="A0A507QVL5"/>
<feature type="region of interest" description="Disordered" evidence="3">
    <location>
        <begin position="204"/>
        <end position="225"/>
    </location>
</feature>
<comment type="subcellular location">
    <subcellularLocation>
        <location evidence="1">Nucleus</location>
    </subcellularLocation>
</comment>
<dbReference type="PANTHER" id="PTHR37534">
    <property type="entry name" value="TRANSCRIPTIONAL ACTIVATOR PROTEIN UGA3"/>
    <property type="match status" value="1"/>
</dbReference>
<gene>
    <name evidence="4" type="ORF">MPDQ_005894</name>
</gene>
<name>A0A507QVL5_MONPU</name>
<dbReference type="Pfam" id="PF11951">
    <property type="entry name" value="Fungal_trans_2"/>
    <property type="match status" value="1"/>
</dbReference>
<dbReference type="InterPro" id="IPR021858">
    <property type="entry name" value="Fun_TF"/>
</dbReference>
<reference evidence="4 5" key="1">
    <citation type="submission" date="2019-06" db="EMBL/GenBank/DDBJ databases">
        <title>Wine fermentation using esterase from Monascus purpureus.</title>
        <authorList>
            <person name="Geng C."/>
            <person name="Zhang Y."/>
        </authorList>
    </citation>
    <scope>NUCLEOTIDE SEQUENCE [LARGE SCALE GENOMIC DNA]</scope>
    <source>
        <strain evidence="4">HQ1</strain>
    </source>
</reference>
<accession>A0A507QVL5</accession>
<proteinExistence type="predicted"/>
<sequence>MLLDSTRVGPTGINLQDGASAGRLFWDTASPESLPRNSPYSPELQGFGHARVAAPAQAQDQLWSDYKDPPAAANLPSLQHPAGLWSSTLAPNDVALQYQHPSVQPPLDGIPYPSPADTSSSMSPASALNLGAQQVPLPFSNLRRPLDTPTHSSGSPPSEPDGALTQRPKRLKLQRLPSLSMDTGFPAQAEVQAENITSFGAGSYQPSSAHLSASPQQDAPSPCANATFPHESFLSKVVNGSFSPGSHSLRHSSDGLTHSLQAQHPEGPNQVTEPSTAESKWHTYLTTVTDNYGLDCGRPDLDLNRNNDHAAIDVNYALDLISPMWKNASIPRSADGPNELAEQTPDNSSYAYYASPVPINIPRYLSPLPSSLLKNPINLMYFHHFLNHTAKMLVPHDCGDNPFISVMPSMAIGDPNLLNLMLAYSASHRARYLEHPEPANRIAHWVSNVFPALRLALDGPHEDITDSHLATAIMLLSLKIISPSTFEVPIPWQSHLKLARDLFLAREKQLGRSGNHVGAFLARWLGYLDILGILSCRHNEPPLPNTAYNYVVSVCSATGSFDETCIDCFSGFTARTGVFLTRLGQLTHRCDNERFDEAGSFLADWRPSSGTLLEAQDLLCEFGDLHEHSHVNDTHYRSSEAREILAINQSFRCAGLLHLHRRVLGSPSTSPPVIEALKELIDALNQIKTGSSAEVGVLFPLFTAGCETQDPQSRFEIMQRIMDLERTGMKQSARVLMQRCWDEGLPWIALAQGEFLG</sequence>
<feature type="region of interest" description="Disordered" evidence="3">
    <location>
        <begin position="139"/>
        <end position="169"/>
    </location>
</feature>
<comment type="caution">
    <text evidence="4">The sequence shown here is derived from an EMBL/GenBank/DDBJ whole genome shotgun (WGS) entry which is preliminary data.</text>
</comment>
<dbReference type="GO" id="GO:0045944">
    <property type="term" value="P:positive regulation of transcription by RNA polymerase II"/>
    <property type="evidence" value="ECO:0007669"/>
    <property type="project" value="TreeGrafter"/>
</dbReference>
<dbReference type="STRING" id="5098.A0A507QVL5"/>
<evidence type="ECO:0000313" key="4">
    <source>
        <dbReference type="EMBL" id="TQB73398.1"/>
    </source>
</evidence>
<evidence type="ECO:0000256" key="3">
    <source>
        <dbReference type="SAM" id="MobiDB-lite"/>
    </source>
</evidence>
<evidence type="ECO:0000256" key="1">
    <source>
        <dbReference type="ARBA" id="ARBA00004123"/>
    </source>
</evidence>
<feature type="region of interest" description="Disordered" evidence="3">
    <location>
        <begin position="244"/>
        <end position="278"/>
    </location>
</feature>
<dbReference type="EMBL" id="VIFY01000045">
    <property type="protein sequence ID" value="TQB73398.1"/>
    <property type="molecule type" value="Genomic_DNA"/>
</dbReference>
<keyword evidence="2" id="KW-0539">Nucleus</keyword>
<feature type="compositionally biased region" description="Polar residues" evidence="3">
    <location>
        <begin position="269"/>
        <end position="278"/>
    </location>
</feature>
<dbReference type="PANTHER" id="PTHR37534:SF43">
    <property type="entry name" value="FINGER DOMAIN PROTEIN, PUTATIVE (AFU_ORTHOLOGUE AFUA_1G01850)-RELATED"/>
    <property type="match status" value="1"/>
</dbReference>
<keyword evidence="5" id="KW-1185">Reference proteome</keyword>
<evidence type="ECO:0000256" key="2">
    <source>
        <dbReference type="ARBA" id="ARBA00023242"/>
    </source>
</evidence>
<dbReference type="GO" id="GO:0005634">
    <property type="term" value="C:nucleus"/>
    <property type="evidence" value="ECO:0007669"/>
    <property type="project" value="UniProtKB-SubCell"/>
</dbReference>
<evidence type="ECO:0000313" key="5">
    <source>
        <dbReference type="Proteomes" id="UP000319663"/>
    </source>
</evidence>
<protein>
    <submittedName>
        <fullName evidence="4">Uncharacterized protein</fullName>
    </submittedName>
</protein>
<dbReference type="GO" id="GO:0003700">
    <property type="term" value="F:DNA-binding transcription factor activity"/>
    <property type="evidence" value="ECO:0007669"/>
    <property type="project" value="TreeGrafter"/>
</dbReference>
<feature type="region of interest" description="Disordered" evidence="3">
    <location>
        <begin position="100"/>
        <end position="124"/>
    </location>
</feature>
<dbReference type="GO" id="GO:0000976">
    <property type="term" value="F:transcription cis-regulatory region binding"/>
    <property type="evidence" value="ECO:0007669"/>
    <property type="project" value="TreeGrafter"/>
</dbReference>
<organism evidence="4 5">
    <name type="scientific">Monascus purpureus</name>
    <name type="common">Red mold</name>
    <name type="synonym">Monascus anka</name>
    <dbReference type="NCBI Taxonomy" id="5098"/>
    <lineage>
        <taxon>Eukaryota</taxon>
        <taxon>Fungi</taxon>
        <taxon>Dikarya</taxon>
        <taxon>Ascomycota</taxon>
        <taxon>Pezizomycotina</taxon>
        <taxon>Eurotiomycetes</taxon>
        <taxon>Eurotiomycetidae</taxon>
        <taxon>Eurotiales</taxon>
        <taxon>Aspergillaceae</taxon>
        <taxon>Monascus</taxon>
    </lineage>
</organism>